<dbReference type="InterPro" id="IPR039425">
    <property type="entry name" value="RNA_pol_sigma-70-like"/>
</dbReference>
<dbReference type="RefSeq" id="WP_169120883.1">
    <property type="nucleotide sequence ID" value="NZ_WTVG02000034.1"/>
</dbReference>
<dbReference type="SUPFAM" id="SSF88659">
    <property type="entry name" value="Sigma3 and sigma4 domains of RNA polymerase sigma factors"/>
    <property type="match status" value="1"/>
</dbReference>
<name>A0ABX1PV80_9RHOO</name>
<evidence type="ECO:0000256" key="1">
    <source>
        <dbReference type="ARBA" id="ARBA00010641"/>
    </source>
</evidence>
<dbReference type="InterPro" id="IPR013249">
    <property type="entry name" value="RNA_pol_sigma70_r4_t2"/>
</dbReference>
<evidence type="ECO:0000256" key="2">
    <source>
        <dbReference type="ARBA" id="ARBA00023015"/>
    </source>
</evidence>
<dbReference type="NCBIfam" id="TIGR02937">
    <property type="entry name" value="sigma70-ECF"/>
    <property type="match status" value="1"/>
</dbReference>
<dbReference type="PANTHER" id="PTHR43133">
    <property type="entry name" value="RNA POLYMERASE ECF-TYPE SIGMA FACTO"/>
    <property type="match status" value="1"/>
</dbReference>
<evidence type="ECO:0000313" key="8">
    <source>
        <dbReference type="Proteomes" id="UP000615989"/>
    </source>
</evidence>
<dbReference type="SUPFAM" id="SSF88946">
    <property type="entry name" value="Sigma2 domain of RNA polymerase sigma factors"/>
    <property type="match status" value="1"/>
</dbReference>
<reference evidence="7" key="1">
    <citation type="submission" date="2019-12" db="EMBL/GenBank/DDBJ databases">
        <title>Comparative genomics gives insights into the taxonomy of the Azoarcus-Aromatoleum group and reveals separate origins of nif in the plant-associated Azoarcus and non-plant-associated Aromatoleum sub-groups.</title>
        <authorList>
            <person name="Lafos M."/>
            <person name="Maluk M."/>
            <person name="Batista M."/>
            <person name="Junghare M."/>
            <person name="Carmona M."/>
            <person name="Faoro H."/>
            <person name="Cruz L.M."/>
            <person name="Battistoni F."/>
            <person name="De Souza E."/>
            <person name="Pedrosa F."/>
            <person name="Chen W.-M."/>
            <person name="Poole P.S."/>
            <person name="Dixon R.A."/>
            <person name="James E.K."/>
        </authorList>
    </citation>
    <scope>NUCLEOTIDE SEQUENCE</scope>
    <source>
        <strain evidence="7">LuFRes1</strain>
    </source>
</reference>
<dbReference type="CDD" id="cd06171">
    <property type="entry name" value="Sigma70_r4"/>
    <property type="match status" value="1"/>
</dbReference>
<dbReference type="Gene3D" id="1.10.1740.10">
    <property type="match status" value="1"/>
</dbReference>
<dbReference type="Pfam" id="PF04542">
    <property type="entry name" value="Sigma70_r2"/>
    <property type="match status" value="1"/>
</dbReference>
<gene>
    <name evidence="7" type="ORF">GO606_21325</name>
</gene>
<sequence>MTNVVTAPPPLPAARDSELVAHVLHGEPGALERMMRANNRRLFRTARGILRDDADAEDAVQDAYVSAYRALADFKGESSLSTWLTRIVVNKSLERLRSRSRSGGLPEDVAAHDERRAALAETPEAMAMRRELRRVIEGSIDRLPDGCRAVFMLRAVEELSVAETAASLGISEAAVKTALFRARHLLRDTIGREIGPTIDEFFSFDGARCDRLVAAVHRRLELALEQAPPPG</sequence>
<dbReference type="InterPro" id="IPR013325">
    <property type="entry name" value="RNA_pol_sigma_r2"/>
</dbReference>
<organism evidence="7 8">
    <name type="scientific">Aromatoleum anaerobium</name>
    <dbReference type="NCBI Taxonomy" id="182180"/>
    <lineage>
        <taxon>Bacteria</taxon>
        <taxon>Pseudomonadati</taxon>
        <taxon>Pseudomonadota</taxon>
        <taxon>Betaproteobacteria</taxon>
        <taxon>Rhodocyclales</taxon>
        <taxon>Rhodocyclaceae</taxon>
        <taxon>Aromatoleum</taxon>
    </lineage>
</organism>
<proteinExistence type="inferred from homology"/>
<protein>
    <submittedName>
        <fullName evidence="7">RNA polymerase sigma factor</fullName>
    </submittedName>
</protein>
<feature type="domain" description="RNA polymerase sigma factor 70 region 4 type 2" evidence="6">
    <location>
        <begin position="136"/>
        <end position="183"/>
    </location>
</feature>
<keyword evidence="3" id="KW-0731">Sigma factor</keyword>
<dbReference type="NCBIfam" id="NF008888">
    <property type="entry name" value="PRK11922.1"/>
    <property type="match status" value="1"/>
</dbReference>
<dbReference type="Pfam" id="PF08281">
    <property type="entry name" value="Sigma70_r4_2"/>
    <property type="match status" value="1"/>
</dbReference>
<evidence type="ECO:0000259" key="6">
    <source>
        <dbReference type="Pfam" id="PF08281"/>
    </source>
</evidence>
<dbReference type="InterPro" id="IPR013324">
    <property type="entry name" value="RNA_pol_sigma_r3/r4-like"/>
</dbReference>
<dbReference type="Gene3D" id="1.10.10.10">
    <property type="entry name" value="Winged helix-like DNA-binding domain superfamily/Winged helix DNA-binding domain"/>
    <property type="match status" value="1"/>
</dbReference>
<dbReference type="EMBL" id="WTVG01000163">
    <property type="protein sequence ID" value="NMG27182.1"/>
    <property type="molecule type" value="Genomic_DNA"/>
</dbReference>
<dbReference type="Proteomes" id="UP000615989">
    <property type="component" value="Unassembled WGS sequence"/>
</dbReference>
<keyword evidence="4" id="KW-0804">Transcription</keyword>
<evidence type="ECO:0000256" key="4">
    <source>
        <dbReference type="ARBA" id="ARBA00023163"/>
    </source>
</evidence>
<comment type="caution">
    <text evidence="7">The sequence shown here is derived from an EMBL/GenBank/DDBJ whole genome shotgun (WGS) entry which is preliminary data.</text>
</comment>
<evidence type="ECO:0000313" key="7">
    <source>
        <dbReference type="EMBL" id="NMG27182.1"/>
    </source>
</evidence>
<feature type="domain" description="RNA polymerase sigma-70 region 2" evidence="5">
    <location>
        <begin position="35"/>
        <end position="101"/>
    </location>
</feature>
<dbReference type="PANTHER" id="PTHR43133:SF51">
    <property type="entry name" value="RNA POLYMERASE SIGMA FACTOR"/>
    <property type="match status" value="1"/>
</dbReference>
<evidence type="ECO:0000259" key="5">
    <source>
        <dbReference type="Pfam" id="PF04542"/>
    </source>
</evidence>
<dbReference type="InterPro" id="IPR007627">
    <property type="entry name" value="RNA_pol_sigma70_r2"/>
</dbReference>
<dbReference type="InterPro" id="IPR036388">
    <property type="entry name" value="WH-like_DNA-bd_sf"/>
</dbReference>
<comment type="similarity">
    <text evidence="1">Belongs to the sigma-70 factor family. ECF subfamily.</text>
</comment>
<evidence type="ECO:0000256" key="3">
    <source>
        <dbReference type="ARBA" id="ARBA00023082"/>
    </source>
</evidence>
<keyword evidence="2" id="KW-0805">Transcription regulation</keyword>
<dbReference type="InterPro" id="IPR014284">
    <property type="entry name" value="RNA_pol_sigma-70_dom"/>
</dbReference>
<accession>A0ABX1PV80</accession>
<keyword evidence="8" id="KW-1185">Reference proteome</keyword>